<organism evidence="3 4">
    <name type="scientific">Vombatus ursinus</name>
    <name type="common">Common wombat</name>
    <dbReference type="NCBI Taxonomy" id="29139"/>
    <lineage>
        <taxon>Eukaryota</taxon>
        <taxon>Metazoa</taxon>
        <taxon>Chordata</taxon>
        <taxon>Craniata</taxon>
        <taxon>Vertebrata</taxon>
        <taxon>Euteleostomi</taxon>
        <taxon>Mammalia</taxon>
        <taxon>Metatheria</taxon>
        <taxon>Diprotodontia</taxon>
        <taxon>Vombatidae</taxon>
        <taxon>Vombatus</taxon>
    </lineage>
</organism>
<evidence type="ECO:0000313" key="3">
    <source>
        <dbReference type="Ensembl" id="ENSVURP00010017384.1"/>
    </source>
</evidence>
<feature type="region of interest" description="Disordered" evidence="1">
    <location>
        <begin position="63"/>
        <end position="86"/>
    </location>
</feature>
<name>A0A4X2KYI4_VOMUR</name>
<evidence type="ECO:0000256" key="1">
    <source>
        <dbReference type="SAM" id="MobiDB-lite"/>
    </source>
</evidence>
<dbReference type="GO" id="GO:0007186">
    <property type="term" value="P:G protein-coupled receptor signaling pathway"/>
    <property type="evidence" value="ECO:0007669"/>
    <property type="project" value="TreeGrafter"/>
</dbReference>
<evidence type="ECO:0000256" key="2">
    <source>
        <dbReference type="SAM" id="SignalP"/>
    </source>
</evidence>
<dbReference type="AlphaFoldDB" id="A0A4X2KYI4"/>
<dbReference type="Ensembl" id="ENSVURT00010019746.1">
    <property type="protein sequence ID" value="ENSVURP00010017384.1"/>
    <property type="gene ID" value="ENSVURG00010013274.1"/>
</dbReference>
<feature type="chain" id="PRO_5021418774" description="KiSS-1 metastasis suppressor" evidence="2">
    <location>
        <begin position="34"/>
        <end position="144"/>
    </location>
</feature>
<feature type="signal peptide" evidence="2">
    <location>
        <begin position="1"/>
        <end position="33"/>
    </location>
</feature>
<gene>
    <name evidence="3" type="primary">KISS1</name>
</gene>
<dbReference type="PANTHER" id="PTHR16955:SF6">
    <property type="entry name" value="METASTASIS-SUPPRESSOR KISS-1"/>
    <property type="match status" value="1"/>
</dbReference>
<reference evidence="4" key="1">
    <citation type="submission" date="2018-12" db="EMBL/GenBank/DDBJ databases">
        <authorList>
            <person name="Yazar S."/>
        </authorList>
    </citation>
    <scope>NUCLEOTIDE SEQUENCE [LARGE SCALE GENOMIC DNA]</scope>
</reference>
<dbReference type="OMA" id="LAHLIPW"/>
<dbReference type="InterPro" id="IPR020207">
    <property type="entry name" value="Metastasis-suppressor_KiSS-1"/>
</dbReference>
<evidence type="ECO:0008006" key="5">
    <source>
        <dbReference type="Google" id="ProtNLM"/>
    </source>
</evidence>
<reference evidence="3" key="3">
    <citation type="submission" date="2025-09" db="UniProtKB">
        <authorList>
            <consortium name="Ensembl"/>
        </authorList>
    </citation>
    <scope>IDENTIFICATION</scope>
</reference>
<dbReference type="GO" id="GO:0031773">
    <property type="term" value="F:kisspeptin receptor binding"/>
    <property type="evidence" value="ECO:0007669"/>
    <property type="project" value="TreeGrafter"/>
</dbReference>
<proteinExistence type="predicted"/>
<protein>
    <recommendedName>
        <fullName evidence="5">KiSS-1 metastasis suppressor</fullName>
    </recommendedName>
</protein>
<dbReference type="Proteomes" id="UP000314987">
    <property type="component" value="Unassembled WGS sequence"/>
</dbReference>
<dbReference type="Pfam" id="PF15152">
    <property type="entry name" value="Kisspeptin"/>
    <property type="match status" value="1"/>
</dbReference>
<accession>A0A4X2KYI4</accession>
<dbReference type="PANTHER" id="PTHR16955">
    <property type="entry name" value="METASTASIS-SUPPRESSOR KISS-1"/>
    <property type="match status" value="1"/>
</dbReference>
<dbReference type="STRING" id="29139.ENSVURP00010017384"/>
<evidence type="ECO:0000313" key="4">
    <source>
        <dbReference type="Proteomes" id="UP000314987"/>
    </source>
</evidence>
<dbReference type="GO" id="GO:0007204">
    <property type="term" value="P:positive regulation of cytosolic calcium ion concentration"/>
    <property type="evidence" value="ECO:0007669"/>
    <property type="project" value="TreeGrafter"/>
</dbReference>
<dbReference type="GeneTree" id="ENSGT00390000008827"/>
<keyword evidence="4" id="KW-1185">Reference proteome</keyword>
<keyword evidence="2" id="KW-0732">Signal</keyword>
<sequence length="144" mass="16525">MASHSWIWSPSRMRTSMCWQLLLFLSVFPFGETLDKFAPVENPGFTGQRGRLLAHLIPWKRRPQCPEKPEQTEQTQKMARLCPSDETPDPLWPGLCPTRSRLIAAPQGALLVEREKDLSAYNWNSFGLRYGKRQTRIGKARVTA</sequence>
<reference evidence="3" key="2">
    <citation type="submission" date="2025-08" db="UniProtKB">
        <authorList>
            <consortium name="Ensembl"/>
        </authorList>
    </citation>
    <scope>IDENTIFICATION</scope>
</reference>